<dbReference type="Pfam" id="PF08236">
    <property type="entry name" value="SRI"/>
    <property type="match status" value="1"/>
</dbReference>
<feature type="region of interest" description="Disordered" evidence="3">
    <location>
        <begin position="97"/>
        <end position="117"/>
    </location>
</feature>
<dbReference type="InterPro" id="IPR013257">
    <property type="entry name" value="SRI"/>
</dbReference>
<name>A0A4C1VJX2_EUMVA</name>
<keyword evidence="6" id="KW-1185">Reference proteome</keyword>
<sequence length="466" mass="53877">MSNMSTTAFVWDADKIVEDLLRKSDETVMPLPSFESEPHLLMSKIKEIKTDTKKRKLNKGLYDCLQKPHDSEKKTQTTIGMSTTCTCQCICNGRRKRRLSQSPTNNEQFNNIPKVPDLKNISNNKNIEDQYKIPTVINNQIDPPQVVPLMKRQNVSSNNNIQQAPSNNHNQDIRMSIESHDSAEDLVMLQLEQLFRTDSNDDDLFEGTLREVDTSNCELTQTNQHGVIQTHDNDKQVITSMKNDLADEQAYKIKSLDERLALLESSGILAGNQTNKVKTQTKPVKQFHTHWLCEMYFQKVKLFETLDEIRDYNRKKYARIKNNFTVLFGEDSDDEQVLSPLEETPEFVLSCKERIAPWIIKILSPHYVKGRIRGKMLFKSVARHLIRLIYQCSRYPKQSEGSDMEQECSDDEQELIISTSNREYYIGKDKSTKWSVQPLRTNVRTRSENIILQKPGVKPIAQNDKT</sequence>
<comment type="subcellular location">
    <subcellularLocation>
        <location evidence="1">Nucleus</location>
    </subcellularLocation>
</comment>
<gene>
    <name evidence="5" type="ORF">EVAR_32409_1</name>
</gene>
<organism evidence="5 6">
    <name type="scientific">Eumeta variegata</name>
    <name type="common">Bagworm moth</name>
    <name type="synonym">Eumeta japonica</name>
    <dbReference type="NCBI Taxonomy" id="151549"/>
    <lineage>
        <taxon>Eukaryota</taxon>
        <taxon>Metazoa</taxon>
        <taxon>Ecdysozoa</taxon>
        <taxon>Arthropoda</taxon>
        <taxon>Hexapoda</taxon>
        <taxon>Insecta</taxon>
        <taxon>Pterygota</taxon>
        <taxon>Neoptera</taxon>
        <taxon>Endopterygota</taxon>
        <taxon>Lepidoptera</taxon>
        <taxon>Glossata</taxon>
        <taxon>Ditrysia</taxon>
        <taxon>Tineoidea</taxon>
        <taxon>Psychidae</taxon>
        <taxon>Oiketicinae</taxon>
        <taxon>Eumeta</taxon>
    </lineage>
</organism>
<evidence type="ECO:0000313" key="5">
    <source>
        <dbReference type="EMBL" id="GBP38893.1"/>
    </source>
</evidence>
<evidence type="ECO:0000313" key="6">
    <source>
        <dbReference type="Proteomes" id="UP000299102"/>
    </source>
</evidence>
<feature type="domain" description="Set2 Rpb1 interacting" evidence="4">
    <location>
        <begin position="354"/>
        <end position="413"/>
    </location>
</feature>
<dbReference type="GO" id="GO:0005694">
    <property type="term" value="C:chromosome"/>
    <property type="evidence" value="ECO:0007669"/>
    <property type="project" value="InterPro"/>
</dbReference>
<evidence type="ECO:0000256" key="3">
    <source>
        <dbReference type="SAM" id="MobiDB-lite"/>
    </source>
</evidence>
<reference evidence="5 6" key="1">
    <citation type="journal article" date="2019" name="Commun. Biol.">
        <title>The bagworm genome reveals a unique fibroin gene that provides high tensile strength.</title>
        <authorList>
            <person name="Kono N."/>
            <person name="Nakamura H."/>
            <person name="Ohtoshi R."/>
            <person name="Tomita M."/>
            <person name="Numata K."/>
            <person name="Arakawa K."/>
        </authorList>
    </citation>
    <scope>NUCLEOTIDE SEQUENCE [LARGE SCALE GENOMIC DNA]</scope>
</reference>
<feature type="compositionally biased region" description="Polar residues" evidence="3">
    <location>
        <begin position="100"/>
        <end position="111"/>
    </location>
</feature>
<proteinExistence type="predicted"/>
<evidence type="ECO:0000259" key="4">
    <source>
        <dbReference type="Pfam" id="PF08236"/>
    </source>
</evidence>
<evidence type="ECO:0000256" key="2">
    <source>
        <dbReference type="ARBA" id="ARBA00023242"/>
    </source>
</evidence>
<protein>
    <recommendedName>
        <fullName evidence="4">Set2 Rpb1 interacting domain-containing protein</fullName>
    </recommendedName>
</protein>
<evidence type="ECO:0000256" key="1">
    <source>
        <dbReference type="ARBA" id="ARBA00004123"/>
    </source>
</evidence>
<dbReference type="OrthoDB" id="6594281at2759"/>
<dbReference type="EMBL" id="BGZK01000355">
    <property type="protein sequence ID" value="GBP38893.1"/>
    <property type="molecule type" value="Genomic_DNA"/>
</dbReference>
<dbReference type="AlphaFoldDB" id="A0A4C1VJX2"/>
<keyword evidence="2" id="KW-0539">Nucleus</keyword>
<dbReference type="Proteomes" id="UP000299102">
    <property type="component" value="Unassembled WGS sequence"/>
</dbReference>
<accession>A0A4C1VJX2</accession>
<dbReference type="GO" id="GO:0006355">
    <property type="term" value="P:regulation of DNA-templated transcription"/>
    <property type="evidence" value="ECO:0007669"/>
    <property type="project" value="InterPro"/>
</dbReference>
<comment type="caution">
    <text evidence="5">The sequence shown here is derived from an EMBL/GenBank/DDBJ whole genome shotgun (WGS) entry which is preliminary data.</text>
</comment>